<sequence>MTPITGGKHCGHCAKTVVDFTQMSDQEIKVYFKSHKGRVCGHFHSNQLRTLGEPFRQKNRFWPAAVLGSVLAFLGISEEGRGQEPVQAVLHYRPSKTKGQKEEEKQKVPEGALVKIRGVVTDKDKLVLPGVVVRVKETPFGAISDIDGVFELDIEEYLFKEEGYAILAFQYVGYESKGVKVKLDMIEEVLQVQLKEGDNVLIGEVVITGGYLGGLWWCMKKKFLER</sequence>
<reference evidence="2" key="1">
    <citation type="journal article" date="2019" name="Int. J. Syst. Evol. Microbiol.">
        <title>The Global Catalogue of Microorganisms (GCM) 10K type strain sequencing project: providing services to taxonomists for standard genome sequencing and annotation.</title>
        <authorList>
            <consortium name="The Broad Institute Genomics Platform"/>
            <consortium name="The Broad Institute Genome Sequencing Center for Infectious Disease"/>
            <person name="Wu L."/>
            <person name="Ma J."/>
        </authorList>
    </citation>
    <scope>NUCLEOTIDE SEQUENCE [LARGE SCALE GENOMIC DNA]</scope>
    <source>
        <strain evidence="2">JCM 18326</strain>
    </source>
</reference>
<comment type="caution">
    <text evidence="1">The sequence shown here is derived from an EMBL/GenBank/DDBJ whole genome shotgun (WGS) entry which is preliminary data.</text>
</comment>
<accession>A0ABP9DBT0</accession>
<organism evidence="1 2">
    <name type="scientific">Algivirga pacifica</name>
    <dbReference type="NCBI Taxonomy" id="1162670"/>
    <lineage>
        <taxon>Bacteria</taxon>
        <taxon>Pseudomonadati</taxon>
        <taxon>Bacteroidota</taxon>
        <taxon>Cytophagia</taxon>
        <taxon>Cytophagales</taxon>
        <taxon>Flammeovirgaceae</taxon>
        <taxon>Algivirga</taxon>
    </lineage>
</organism>
<proteinExistence type="predicted"/>
<evidence type="ECO:0000313" key="1">
    <source>
        <dbReference type="EMBL" id="GAA4835523.1"/>
    </source>
</evidence>
<dbReference type="EMBL" id="BAABJX010000032">
    <property type="protein sequence ID" value="GAA4835523.1"/>
    <property type="molecule type" value="Genomic_DNA"/>
</dbReference>
<protein>
    <recommendedName>
        <fullName evidence="3">CarboxypepD_reg-like domain-containing protein</fullName>
    </recommendedName>
</protein>
<evidence type="ECO:0008006" key="3">
    <source>
        <dbReference type="Google" id="ProtNLM"/>
    </source>
</evidence>
<keyword evidence="2" id="KW-1185">Reference proteome</keyword>
<dbReference type="Pfam" id="PF13715">
    <property type="entry name" value="CarbopepD_reg_2"/>
    <property type="match status" value="1"/>
</dbReference>
<dbReference type="InterPro" id="IPR008969">
    <property type="entry name" value="CarboxyPept-like_regulatory"/>
</dbReference>
<evidence type="ECO:0000313" key="2">
    <source>
        <dbReference type="Proteomes" id="UP001500298"/>
    </source>
</evidence>
<name>A0ABP9DBT0_9BACT</name>
<dbReference type="SUPFAM" id="SSF49464">
    <property type="entry name" value="Carboxypeptidase regulatory domain-like"/>
    <property type="match status" value="1"/>
</dbReference>
<gene>
    <name evidence="1" type="ORF">GCM10023331_20980</name>
</gene>
<dbReference type="Proteomes" id="UP001500298">
    <property type="component" value="Unassembled WGS sequence"/>
</dbReference>